<dbReference type="InterPro" id="IPR005522">
    <property type="entry name" value="IPK"/>
</dbReference>
<feature type="compositionally biased region" description="Basic and acidic residues" evidence="5">
    <location>
        <begin position="396"/>
        <end position="412"/>
    </location>
</feature>
<protein>
    <recommendedName>
        <fullName evidence="4">Kinase</fullName>
        <ecNumber evidence="4">2.7.-.-</ecNumber>
    </recommendedName>
</protein>
<comment type="similarity">
    <text evidence="1 4">Belongs to the inositol phosphokinase (IPK) family.</text>
</comment>
<dbReference type="EMBL" id="KV454289">
    <property type="protein sequence ID" value="ODQ76636.1"/>
    <property type="molecule type" value="Genomic_DNA"/>
</dbReference>
<gene>
    <name evidence="6" type="ORF">LIPSTDRAFT_546</name>
</gene>
<keyword evidence="7" id="KW-1185">Reference proteome</keyword>
<dbReference type="GO" id="GO:0000824">
    <property type="term" value="F:inositol-1,4,5,6-tetrakisphosphate 3-kinase activity"/>
    <property type="evidence" value="ECO:0007669"/>
    <property type="project" value="TreeGrafter"/>
</dbReference>
<accession>A0A1E3QG14</accession>
<evidence type="ECO:0000256" key="2">
    <source>
        <dbReference type="ARBA" id="ARBA00022679"/>
    </source>
</evidence>
<organism evidence="6 7">
    <name type="scientific">Lipomyces starkeyi NRRL Y-11557</name>
    <dbReference type="NCBI Taxonomy" id="675824"/>
    <lineage>
        <taxon>Eukaryota</taxon>
        <taxon>Fungi</taxon>
        <taxon>Dikarya</taxon>
        <taxon>Ascomycota</taxon>
        <taxon>Saccharomycotina</taxon>
        <taxon>Lipomycetes</taxon>
        <taxon>Lipomycetales</taxon>
        <taxon>Lipomycetaceae</taxon>
        <taxon>Lipomyces</taxon>
    </lineage>
</organism>
<dbReference type="GO" id="GO:0008440">
    <property type="term" value="F:inositol-1,4,5-trisphosphate 3-kinase activity"/>
    <property type="evidence" value="ECO:0007669"/>
    <property type="project" value="TreeGrafter"/>
</dbReference>
<keyword evidence="3 4" id="KW-0418">Kinase</keyword>
<dbReference type="STRING" id="675824.A0A1E3QG14"/>
<evidence type="ECO:0000256" key="4">
    <source>
        <dbReference type="RuleBase" id="RU363090"/>
    </source>
</evidence>
<dbReference type="GO" id="GO:0032958">
    <property type="term" value="P:inositol phosphate biosynthetic process"/>
    <property type="evidence" value="ECO:0007669"/>
    <property type="project" value="InterPro"/>
</dbReference>
<dbReference type="EC" id="2.7.-.-" evidence="4"/>
<feature type="region of interest" description="Disordered" evidence="5">
    <location>
        <begin position="491"/>
        <end position="510"/>
    </location>
</feature>
<dbReference type="InterPro" id="IPR038286">
    <property type="entry name" value="IPK_sf"/>
</dbReference>
<dbReference type="GO" id="GO:0005737">
    <property type="term" value="C:cytoplasm"/>
    <property type="evidence" value="ECO:0007669"/>
    <property type="project" value="TreeGrafter"/>
</dbReference>
<sequence>MSYIRHGQLPRTRSCDSTTTTTTTITPTNVSQLLNMNAELPDLPSAHDFQLPKNTLPHSFVGGVDSLDLAPDQTASPVSDLAASETATDLLTSPAITKTKPSDSTYISPNAYAAVRTPMGAFSLPPMTVANEIPYISPIESPMLSPTGDNDGNISGIFAEEPIADLAQEKDVSPRVAYAQAAADAAAASRARSRKASKLLGLFKADEPQATETIDNEGNGASRTPWRHSVAAYDKKLNEKNGDNDDVASATYIVHQQHRVNDNSDDEQLSEDEKPPIAIELLPYKHQVGGHHALFRFSHKAVCKALAKRENLWYEAVEQNHSDLLKFMPKYIGVLNVRHTVDLSDEEEINARHRSTNGIGLRSLSRLPEVVLDDNRHIIPESIIKKYSSSAPSQDSGHDSYHDHNSHSHENTGDSAMQQRFPSWGATQINHKLQEQVMVEALATVIVHSPHRRVSSEKGLLGSRRHVSTTDLPSAASVASRKLFVPNTAVSDGEVSAEASPNAGPTKEDDILFPIDDIQEIPELENPHKRRSSSTVNISSLKLGATAAESGSQGLKSPKVKMISPARHKSKCTRTERFLLLEDLTSGMKRPCVLDLKMGTRQYGIDATPAKQASQAKKCATTTSRKLGVRICGMQVWNVKEQQYIYQDKYFGRKLRAGAEFRDCLRLFLAGGRSDDALLRYIPRILRKLSEIENIIRRLVGYRLYGSSLLLMYDAGDENSKINLRIIDFAQCVAAEETSLNNASCPPKYPDQPDMGYLRGINTLKQYFYRIGKESADNIAIKFEELLLEEDGPDSKLPAIGDLITDEHGMDDGADEPVSA</sequence>
<dbReference type="SUPFAM" id="SSF56104">
    <property type="entry name" value="SAICAR synthase-like"/>
    <property type="match status" value="1"/>
</dbReference>
<dbReference type="PANTHER" id="PTHR12400:SF21">
    <property type="entry name" value="KINASE"/>
    <property type="match status" value="1"/>
</dbReference>
<evidence type="ECO:0000313" key="6">
    <source>
        <dbReference type="EMBL" id="ODQ76636.1"/>
    </source>
</evidence>
<dbReference type="Pfam" id="PF03770">
    <property type="entry name" value="IPK"/>
    <property type="match status" value="1"/>
</dbReference>
<reference evidence="6 7" key="1">
    <citation type="journal article" date="2016" name="Proc. Natl. Acad. Sci. U.S.A.">
        <title>Comparative genomics of biotechnologically important yeasts.</title>
        <authorList>
            <person name="Riley R."/>
            <person name="Haridas S."/>
            <person name="Wolfe K.H."/>
            <person name="Lopes M.R."/>
            <person name="Hittinger C.T."/>
            <person name="Goeker M."/>
            <person name="Salamov A.A."/>
            <person name="Wisecaver J.H."/>
            <person name="Long T.M."/>
            <person name="Calvey C.H."/>
            <person name="Aerts A.L."/>
            <person name="Barry K.W."/>
            <person name="Choi C."/>
            <person name="Clum A."/>
            <person name="Coughlan A.Y."/>
            <person name="Deshpande S."/>
            <person name="Douglass A.P."/>
            <person name="Hanson S.J."/>
            <person name="Klenk H.-P."/>
            <person name="LaButti K.M."/>
            <person name="Lapidus A."/>
            <person name="Lindquist E.A."/>
            <person name="Lipzen A.M."/>
            <person name="Meier-Kolthoff J.P."/>
            <person name="Ohm R.A."/>
            <person name="Otillar R.P."/>
            <person name="Pangilinan J.L."/>
            <person name="Peng Y."/>
            <person name="Rokas A."/>
            <person name="Rosa C.A."/>
            <person name="Scheuner C."/>
            <person name="Sibirny A.A."/>
            <person name="Slot J.C."/>
            <person name="Stielow J.B."/>
            <person name="Sun H."/>
            <person name="Kurtzman C.P."/>
            <person name="Blackwell M."/>
            <person name="Grigoriev I.V."/>
            <person name="Jeffries T.W."/>
        </authorList>
    </citation>
    <scope>NUCLEOTIDE SEQUENCE [LARGE SCALE GENOMIC DNA]</scope>
    <source>
        <strain evidence="6 7">NRRL Y-11557</strain>
    </source>
</reference>
<feature type="region of interest" description="Disordered" evidence="5">
    <location>
        <begin position="798"/>
        <end position="820"/>
    </location>
</feature>
<dbReference type="AlphaFoldDB" id="A0A1E3QG14"/>
<dbReference type="GO" id="GO:0005634">
    <property type="term" value="C:nucleus"/>
    <property type="evidence" value="ECO:0007669"/>
    <property type="project" value="TreeGrafter"/>
</dbReference>
<dbReference type="OrthoDB" id="2573163at2759"/>
<dbReference type="Proteomes" id="UP000094385">
    <property type="component" value="Unassembled WGS sequence"/>
</dbReference>
<evidence type="ECO:0000256" key="1">
    <source>
        <dbReference type="ARBA" id="ARBA00007374"/>
    </source>
</evidence>
<evidence type="ECO:0000256" key="3">
    <source>
        <dbReference type="ARBA" id="ARBA00022777"/>
    </source>
</evidence>
<dbReference type="PANTHER" id="PTHR12400">
    <property type="entry name" value="INOSITOL POLYPHOSPHATE KINASE"/>
    <property type="match status" value="1"/>
</dbReference>
<keyword evidence="2 4" id="KW-0808">Transferase</keyword>
<feature type="region of interest" description="Disordered" evidence="5">
    <location>
        <begin position="383"/>
        <end position="417"/>
    </location>
</feature>
<evidence type="ECO:0000256" key="5">
    <source>
        <dbReference type="SAM" id="MobiDB-lite"/>
    </source>
</evidence>
<evidence type="ECO:0000313" key="7">
    <source>
        <dbReference type="Proteomes" id="UP000094385"/>
    </source>
</evidence>
<feature type="region of interest" description="Disordered" evidence="5">
    <location>
        <begin position="1"/>
        <end position="24"/>
    </location>
</feature>
<name>A0A1E3QG14_LIPST</name>
<dbReference type="Gene3D" id="3.30.470.160">
    <property type="entry name" value="Inositol polyphosphate kinase"/>
    <property type="match status" value="1"/>
</dbReference>
<dbReference type="GO" id="GO:0046854">
    <property type="term" value="P:phosphatidylinositol phosphate biosynthetic process"/>
    <property type="evidence" value="ECO:0007669"/>
    <property type="project" value="TreeGrafter"/>
</dbReference>
<proteinExistence type="inferred from homology"/>